<dbReference type="EMBL" id="CM037627">
    <property type="protein sequence ID" value="KAH7989948.1"/>
    <property type="molecule type" value="Genomic_DNA"/>
</dbReference>
<name>A0ACB8EBU3_9SAUR</name>
<gene>
    <name evidence="1" type="ORF">K3G42_016483</name>
</gene>
<proteinExistence type="predicted"/>
<organism evidence="1 2">
    <name type="scientific">Sphaerodactylus townsendi</name>
    <dbReference type="NCBI Taxonomy" id="933632"/>
    <lineage>
        <taxon>Eukaryota</taxon>
        <taxon>Metazoa</taxon>
        <taxon>Chordata</taxon>
        <taxon>Craniata</taxon>
        <taxon>Vertebrata</taxon>
        <taxon>Euteleostomi</taxon>
        <taxon>Lepidosauria</taxon>
        <taxon>Squamata</taxon>
        <taxon>Bifurcata</taxon>
        <taxon>Gekkota</taxon>
        <taxon>Sphaerodactylidae</taxon>
        <taxon>Sphaerodactylus</taxon>
    </lineage>
</organism>
<dbReference type="Proteomes" id="UP000827872">
    <property type="component" value="Linkage Group LG14"/>
</dbReference>
<comment type="caution">
    <text evidence="1">The sequence shown here is derived from an EMBL/GenBank/DDBJ whole genome shotgun (WGS) entry which is preliminary data.</text>
</comment>
<evidence type="ECO:0000313" key="2">
    <source>
        <dbReference type="Proteomes" id="UP000827872"/>
    </source>
</evidence>
<accession>A0ACB8EBU3</accession>
<keyword evidence="2" id="KW-1185">Reference proteome</keyword>
<evidence type="ECO:0000313" key="1">
    <source>
        <dbReference type="EMBL" id="KAH7989948.1"/>
    </source>
</evidence>
<sequence length="79" mass="8787">MSLLLNINGRARKPKGLLIQHHRDSMEFTLPATGIKGVHDNLMEQSSLTSNVSGQFEKLFQTQSEVRYSDAASQRKTAA</sequence>
<reference evidence="1" key="1">
    <citation type="submission" date="2021-08" db="EMBL/GenBank/DDBJ databases">
        <title>The first chromosome-level gecko genome reveals the dynamic sex chromosomes of Neotropical dwarf geckos (Sphaerodactylidae: Sphaerodactylus).</title>
        <authorList>
            <person name="Pinto B.J."/>
            <person name="Keating S.E."/>
            <person name="Gamble T."/>
        </authorList>
    </citation>
    <scope>NUCLEOTIDE SEQUENCE</scope>
    <source>
        <strain evidence="1">TG3544</strain>
    </source>
</reference>
<protein>
    <submittedName>
        <fullName evidence="1">Uncharacterized protein</fullName>
    </submittedName>
</protein>